<keyword evidence="4 10" id="KW-0677">Repeat</keyword>
<proteinExistence type="inferred from homology"/>
<evidence type="ECO:0000259" key="12">
    <source>
        <dbReference type="PROSITE" id="PS51712"/>
    </source>
</evidence>
<dbReference type="InterPro" id="IPR005225">
    <property type="entry name" value="Small_GTP-bd"/>
</dbReference>
<reference evidence="13 14" key="1">
    <citation type="journal article" date="2008" name="BMC Genomics">
        <title>Complete genome of Phenylobacterium zucineum - a novel facultative intracellular bacterium isolated from human erythroleukemia cell line K562.</title>
        <authorList>
            <person name="Luo Y."/>
            <person name="Xu X."/>
            <person name="Ding Z."/>
            <person name="Liu Z."/>
            <person name="Zhang B."/>
            <person name="Yan Z."/>
            <person name="Sun J."/>
            <person name="Hu S."/>
            <person name="Hu X."/>
        </authorList>
    </citation>
    <scope>NUCLEOTIDE SEQUENCE [LARGE SCALE GENOMIC DNA]</scope>
    <source>
        <strain evidence="13 14">HLK1</strain>
    </source>
</reference>
<dbReference type="Proteomes" id="UP000001868">
    <property type="component" value="Chromosome"/>
</dbReference>
<feature type="region of interest" description="Disordered" evidence="11">
    <location>
        <begin position="438"/>
        <end position="509"/>
    </location>
</feature>
<evidence type="ECO:0000313" key="13">
    <source>
        <dbReference type="EMBL" id="ACG77947.1"/>
    </source>
</evidence>
<keyword evidence="14" id="KW-1185">Reference proteome</keyword>
<accession>B4RAE0</accession>
<comment type="function">
    <text evidence="8 10">GTPase that plays an essential role in the late steps of ribosome biogenesis.</text>
</comment>
<evidence type="ECO:0000256" key="6">
    <source>
        <dbReference type="ARBA" id="ARBA00023134"/>
    </source>
</evidence>
<dbReference type="EMBL" id="CP000747">
    <property type="protein sequence ID" value="ACG77947.1"/>
    <property type="molecule type" value="Genomic_DNA"/>
</dbReference>
<dbReference type="Gene3D" id="3.40.50.300">
    <property type="entry name" value="P-loop containing nucleotide triphosphate hydrolases"/>
    <property type="match status" value="2"/>
</dbReference>
<dbReference type="Gene3D" id="3.30.300.20">
    <property type="match status" value="1"/>
</dbReference>
<dbReference type="AlphaFoldDB" id="B4RAE0"/>
<dbReference type="PIRSF" id="PIRSF006485">
    <property type="entry name" value="GTP-binding_EngA"/>
    <property type="match status" value="1"/>
</dbReference>
<keyword evidence="5 8" id="KW-0547">Nucleotide-binding</keyword>
<feature type="compositionally biased region" description="Basic residues" evidence="11">
    <location>
        <begin position="472"/>
        <end position="499"/>
    </location>
</feature>
<evidence type="ECO:0000256" key="2">
    <source>
        <dbReference type="ARBA" id="ARBA00020953"/>
    </source>
</evidence>
<feature type="domain" description="EngA-type G" evidence="12">
    <location>
        <begin position="3"/>
        <end position="167"/>
    </location>
</feature>
<dbReference type="PANTHER" id="PTHR43834">
    <property type="entry name" value="GTPASE DER"/>
    <property type="match status" value="1"/>
</dbReference>
<feature type="binding site" evidence="8">
    <location>
        <begin position="119"/>
        <end position="122"/>
    </location>
    <ligand>
        <name>GTP</name>
        <dbReference type="ChEBI" id="CHEBI:37565"/>
        <label>1</label>
    </ligand>
</feature>
<feature type="binding site" evidence="8">
    <location>
        <begin position="56"/>
        <end position="60"/>
    </location>
    <ligand>
        <name>GTP</name>
        <dbReference type="ChEBI" id="CHEBI:37565"/>
        <label>1</label>
    </ligand>
</feature>
<feature type="binding site" evidence="8">
    <location>
        <begin position="186"/>
        <end position="193"/>
    </location>
    <ligand>
        <name>GTP</name>
        <dbReference type="ChEBI" id="CHEBI:37565"/>
        <label>2</label>
    </ligand>
</feature>
<dbReference type="NCBIfam" id="TIGR00231">
    <property type="entry name" value="small_GTP"/>
    <property type="match status" value="2"/>
</dbReference>
<dbReference type="eggNOG" id="COG1160">
    <property type="taxonomic scope" value="Bacteria"/>
</dbReference>
<comment type="subunit">
    <text evidence="8">Associates with the 50S ribosomal subunit.</text>
</comment>
<dbReference type="InterPro" id="IPR027417">
    <property type="entry name" value="P-loop_NTPase"/>
</dbReference>
<protein>
    <recommendedName>
        <fullName evidence="2 8">GTPase Der</fullName>
    </recommendedName>
    <alternativeName>
        <fullName evidence="7 8">GTP-binding protein EngA</fullName>
    </alternativeName>
</protein>
<dbReference type="CDD" id="cd01894">
    <property type="entry name" value="EngA1"/>
    <property type="match status" value="1"/>
</dbReference>
<evidence type="ECO:0000256" key="3">
    <source>
        <dbReference type="ARBA" id="ARBA00022517"/>
    </source>
</evidence>
<comment type="caution">
    <text evidence="8">Lacks conserved residue(s) required for the propagation of feature annotation.</text>
</comment>
<feature type="binding site" evidence="8">
    <location>
        <begin position="233"/>
        <end position="237"/>
    </location>
    <ligand>
        <name>GTP</name>
        <dbReference type="ChEBI" id="CHEBI:37565"/>
        <label>2</label>
    </ligand>
</feature>
<dbReference type="InterPro" id="IPR016484">
    <property type="entry name" value="GTPase_Der"/>
</dbReference>
<organism evidence="13 14">
    <name type="scientific">Phenylobacterium zucineum (strain HLK1)</name>
    <dbReference type="NCBI Taxonomy" id="450851"/>
    <lineage>
        <taxon>Bacteria</taxon>
        <taxon>Pseudomonadati</taxon>
        <taxon>Pseudomonadota</taxon>
        <taxon>Alphaproteobacteria</taxon>
        <taxon>Caulobacterales</taxon>
        <taxon>Caulobacteraceae</taxon>
        <taxon>Phenylobacterium</taxon>
    </lineage>
</organism>
<feature type="compositionally biased region" description="Low complexity" evidence="11">
    <location>
        <begin position="500"/>
        <end position="509"/>
    </location>
</feature>
<dbReference type="InterPro" id="IPR015946">
    <property type="entry name" value="KH_dom-like_a/b"/>
</dbReference>
<evidence type="ECO:0000256" key="9">
    <source>
        <dbReference type="PROSITE-ProRule" id="PRU01049"/>
    </source>
</evidence>
<gene>
    <name evidence="8" type="primary">der</name>
    <name evidence="13" type="ordered locus">PHZ_c1536</name>
</gene>
<dbReference type="NCBIfam" id="TIGR03594">
    <property type="entry name" value="GTPase_EngA"/>
    <property type="match status" value="1"/>
</dbReference>
<dbReference type="InterPro" id="IPR006073">
    <property type="entry name" value="GTP-bd"/>
</dbReference>
<dbReference type="HOGENOM" id="CLU_016077_5_0_5"/>
<keyword evidence="6 8" id="KW-0342">GTP-binding</keyword>
<evidence type="ECO:0000256" key="7">
    <source>
        <dbReference type="ARBA" id="ARBA00032345"/>
    </source>
</evidence>
<dbReference type="PRINTS" id="PR00326">
    <property type="entry name" value="GTP1OBG"/>
</dbReference>
<dbReference type="SUPFAM" id="SSF52540">
    <property type="entry name" value="P-loop containing nucleoside triphosphate hydrolases"/>
    <property type="match status" value="2"/>
</dbReference>
<dbReference type="PANTHER" id="PTHR43834:SF6">
    <property type="entry name" value="GTPASE DER"/>
    <property type="match status" value="1"/>
</dbReference>
<dbReference type="PROSITE" id="PS51712">
    <property type="entry name" value="G_ENGA"/>
    <property type="match status" value="2"/>
</dbReference>
<name>B4RAE0_PHEZH</name>
<evidence type="ECO:0000256" key="10">
    <source>
        <dbReference type="RuleBase" id="RU004481"/>
    </source>
</evidence>
<feature type="binding site" evidence="8">
    <location>
        <begin position="9"/>
        <end position="16"/>
    </location>
    <ligand>
        <name>GTP</name>
        <dbReference type="ChEBI" id="CHEBI:37565"/>
        <label>1</label>
    </ligand>
</feature>
<keyword evidence="3 8" id="KW-0690">Ribosome biogenesis</keyword>
<dbReference type="GO" id="GO:0005525">
    <property type="term" value="F:GTP binding"/>
    <property type="evidence" value="ECO:0007669"/>
    <property type="project" value="UniProtKB-UniRule"/>
</dbReference>
<dbReference type="Pfam" id="PF01926">
    <property type="entry name" value="MMR_HSR1"/>
    <property type="match status" value="2"/>
</dbReference>
<dbReference type="InterPro" id="IPR032859">
    <property type="entry name" value="KH_dom-like"/>
</dbReference>
<evidence type="ECO:0000256" key="8">
    <source>
        <dbReference type="HAMAP-Rule" id="MF_00195"/>
    </source>
</evidence>
<evidence type="ECO:0000313" key="14">
    <source>
        <dbReference type="Proteomes" id="UP000001868"/>
    </source>
</evidence>
<dbReference type="KEGG" id="pzu:PHZ_c1536"/>
<sequence length="509" mass="56137">MPLKLAIVGRPNVGKSTLFNRLAGRKLAIVDDRPGVTRDRRFGTGRLGDLDLELIDTAGFEDVTDESLEARMRAQTERAVDECDVALFVIDSREGVTPADRIFAEILRKRDKPVILAANKAEGRQGEAGILDAWGLGLGEPVPISAEHGEGMADLYAALAAVWAEDEDEEEAEDESDKPVRIAIVGRPNAGKSTLVNRLIGEDRLLTGPEAGITRDAIPVDWEWEGRPIRLVDTAGLRRKAKVQEKLEKLSTQDTIRAITFAEVVLLVMDATHPFEIQDLQIADLCEREGRGLVFVLTKWDLVEEPQAVLAEITEEAYRLLPQVKGSPIVALSAETGRGMDRLMPAVLKVHGDWSTKVKTRDLNDWLRMAVERHPPPAVNGRRVKPKYMAQTKARPPTFVMFASRADQLPDHYRRYLVNSLRESFDLPGVPIRLSVRSNKNPFAEGQEGGAERAPAPRSKPKGEGGPPKPKGPAKAKRTPTRGRAAKLARPGVKPKRASRPSSSRRTPR</sequence>
<dbReference type="FunFam" id="3.40.50.300:FF:000057">
    <property type="entry name" value="GTPase Der"/>
    <property type="match status" value="1"/>
</dbReference>
<evidence type="ECO:0000256" key="5">
    <source>
        <dbReference type="ARBA" id="ARBA00022741"/>
    </source>
</evidence>
<dbReference type="CDD" id="cd01895">
    <property type="entry name" value="EngA2"/>
    <property type="match status" value="1"/>
</dbReference>
<comment type="similarity">
    <text evidence="1 8 9 10">Belongs to the TRAFAC class TrmE-Era-EngA-EngB-Septin-like GTPase superfamily. EngA (Der) GTPase family.</text>
</comment>
<evidence type="ECO:0000256" key="11">
    <source>
        <dbReference type="SAM" id="MobiDB-lite"/>
    </source>
</evidence>
<dbReference type="Pfam" id="PF14714">
    <property type="entry name" value="KH_dom-like"/>
    <property type="match status" value="1"/>
</dbReference>
<dbReference type="FunFam" id="3.30.300.20:FF:000004">
    <property type="entry name" value="GTPase Der"/>
    <property type="match status" value="1"/>
</dbReference>
<dbReference type="HAMAP" id="MF_00195">
    <property type="entry name" value="GTPase_Der"/>
    <property type="match status" value="1"/>
</dbReference>
<evidence type="ECO:0000256" key="1">
    <source>
        <dbReference type="ARBA" id="ARBA00008279"/>
    </source>
</evidence>
<dbReference type="STRING" id="450851.PHZ_c1536"/>
<dbReference type="GO" id="GO:0042254">
    <property type="term" value="P:ribosome biogenesis"/>
    <property type="evidence" value="ECO:0007669"/>
    <property type="project" value="UniProtKB-KW"/>
</dbReference>
<evidence type="ECO:0000256" key="4">
    <source>
        <dbReference type="ARBA" id="ARBA00022737"/>
    </source>
</evidence>
<dbReference type="InterPro" id="IPR031166">
    <property type="entry name" value="G_ENGA"/>
</dbReference>
<feature type="domain" description="EngA-type G" evidence="12">
    <location>
        <begin position="180"/>
        <end position="355"/>
    </location>
</feature>
<dbReference type="RefSeq" id="WP_012522090.1">
    <property type="nucleotide sequence ID" value="NC_011144.1"/>
</dbReference>